<dbReference type="PROSITE" id="PS00216">
    <property type="entry name" value="SUGAR_TRANSPORT_1"/>
    <property type="match status" value="1"/>
</dbReference>
<dbReference type="PROSITE" id="PS50850">
    <property type="entry name" value="MFS"/>
    <property type="match status" value="1"/>
</dbReference>
<evidence type="ECO:0000259" key="6">
    <source>
        <dbReference type="PROSITE" id="PS50850"/>
    </source>
</evidence>
<keyword evidence="4 5" id="KW-0472">Membrane</keyword>
<evidence type="ECO:0000256" key="1">
    <source>
        <dbReference type="ARBA" id="ARBA00004141"/>
    </source>
</evidence>
<feature type="transmembrane region" description="Helical" evidence="5">
    <location>
        <begin position="148"/>
        <end position="171"/>
    </location>
</feature>
<keyword evidence="2 5" id="KW-0812">Transmembrane</keyword>
<evidence type="ECO:0000256" key="4">
    <source>
        <dbReference type="ARBA" id="ARBA00023136"/>
    </source>
</evidence>
<dbReference type="Proteomes" id="UP000466966">
    <property type="component" value="Unassembled WGS sequence"/>
</dbReference>
<gene>
    <name evidence="7" type="ORF">GRI99_16450</name>
</gene>
<sequence length="412" mass="42868">MAEGSTAAPVEGAFDTSYEWKIIAILALTFGLVGLDRFILPVLFPSFMDELGLTYADLGNLVGILAVFWGISAFVMGFLSDRVGRRKVLIPSVIVFSLMSAFSGVAGSLVALLVIRAIMGLAEGPVASTGVAVAVEASHPKRRGLNNGIFQCMISLFGNALGPIIATQLLLVTDWRTVFMLVGVPGLVMAVLMFFVIREPAHVTAPATGAPRPGVAALFAHRNVPLAMVTLMCAMGGIFVMGAMMPNYLTDYLGLNPQDMGFVASAIGFGGCLGQFAMPALSDFIGRKPTILISYLLAAVFTWAFTQAGAESLSVLFWLLFFAALFNFSALATLAGPVAAEAAPIGMVAATAGLVIGAGEVFGGGIAPIIAGRIADASGIENVFTFTIGGLLVGFVIALFLKETAPRKVGTV</sequence>
<feature type="transmembrane region" description="Helical" evidence="5">
    <location>
        <begin position="61"/>
        <end position="80"/>
    </location>
</feature>
<keyword evidence="8" id="KW-1185">Reference proteome</keyword>
<protein>
    <submittedName>
        <fullName evidence="7">MFS transporter</fullName>
    </submittedName>
</protein>
<feature type="transmembrane region" description="Helical" evidence="5">
    <location>
        <begin position="260"/>
        <end position="278"/>
    </location>
</feature>
<feature type="domain" description="Major facilitator superfamily (MFS) profile" evidence="6">
    <location>
        <begin position="22"/>
        <end position="406"/>
    </location>
</feature>
<feature type="transmembrane region" description="Helical" evidence="5">
    <location>
        <begin position="290"/>
        <end position="309"/>
    </location>
</feature>
<keyword evidence="3 5" id="KW-1133">Transmembrane helix</keyword>
<evidence type="ECO:0000256" key="2">
    <source>
        <dbReference type="ARBA" id="ARBA00022692"/>
    </source>
</evidence>
<dbReference type="InterPro" id="IPR036259">
    <property type="entry name" value="MFS_trans_sf"/>
</dbReference>
<dbReference type="InterPro" id="IPR011701">
    <property type="entry name" value="MFS"/>
</dbReference>
<feature type="transmembrane region" description="Helical" evidence="5">
    <location>
        <begin position="315"/>
        <end position="335"/>
    </location>
</feature>
<feature type="transmembrane region" description="Helical" evidence="5">
    <location>
        <begin position="92"/>
        <end position="115"/>
    </location>
</feature>
<comment type="caution">
    <text evidence="7">The sequence shown here is derived from an EMBL/GenBank/DDBJ whole genome shotgun (WGS) entry which is preliminary data.</text>
</comment>
<comment type="subcellular location">
    <subcellularLocation>
        <location evidence="1">Membrane</location>
        <topology evidence="1">Multi-pass membrane protein</topology>
    </subcellularLocation>
</comment>
<feature type="transmembrane region" description="Helical" evidence="5">
    <location>
        <begin position="347"/>
        <end position="371"/>
    </location>
</feature>
<dbReference type="InterPro" id="IPR020846">
    <property type="entry name" value="MFS_dom"/>
</dbReference>
<dbReference type="GO" id="GO:0005886">
    <property type="term" value="C:plasma membrane"/>
    <property type="evidence" value="ECO:0007669"/>
    <property type="project" value="TreeGrafter"/>
</dbReference>
<dbReference type="SUPFAM" id="SSF103473">
    <property type="entry name" value="MFS general substrate transporter"/>
    <property type="match status" value="1"/>
</dbReference>
<dbReference type="AlphaFoldDB" id="A0A844Z237"/>
<proteinExistence type="predicted"/>
<evidence type="ECO:0000256" key="5">
    <source>
        <dbReference type="SAM" id="Phobius"/>
    </source>
</evidence>
<organism evidence="7 8">
    <name type="scientific">Alteraurantiacibacter buctensis</name>
    <dbReference type="NCBI Taxonomy" id="1503981"/>
    <lineage>
        <taxon>Bacteria</taxon>
        <taxon>Pseudomonadati</taxon>
        <taxon>Pseudomonadota</taxon>
        <taxon>Alphaproteobacteria</taxon>
        <taxon>Sphingomonadales</taxon>
        <taxon>Erythrobacteraceae</taxon>
        <taxon>Alteraurantiacibacter</taxon>
    </lineage>
</organism>
<dbReference type="EMBL" id="WTYV01000008">
    <property type="protein sequence ID" value="MXO73220.1"/>
    <property type="molecule type" value="Genomic_DNA"/>
</dbReference>
<dbReference type="OrthoDB" id="9807274at2"/>
<feature type="transmembrane region" description="Helical" evidence="5">
    <location>
        <begin position="177"/>
        <end position="197"/>
    </location>
</feature>
<dbReference type="GO" id="GO:0046943">
    <property type="term" value="F:carboxylic acid transmembrane transporter activity"/>
    <property type="evidence" value="ECO:0007669"/>
    <property type="project" value="TreeGrafter"/>
</dbReference>
<evidence type="ECO:0000256" key="3">
    <source>
        <dbReference type="ARBA" id="ARBA00022989"/>
    </source>
</evidence>
<name>A0A844Z237_9SPHN</name>
<feature type="transmembrane region" description="Helical" evidence="5">
    <location>
        <begin position="20"/>
        <end position="40"/>
    </location>
</feature>
<accession>A0A844Z237</accession>
<dbReference type="RefSeq" id="WP_160773151.1">
    <property type="nucleotide sequence ID" value="NZ_WTYV01000008.1"/>
</dbReference>
<feature type="transmembrane region" description="Helical" evidence="5">
    <location>
        <begin position="226"/>
        <end position="248"/>
    </location>
</feature>
<reference evidence="7 8" key="1">
    <citation type="submission" date="2019-12" db="EMBL/GenBank/DDBJ databases">
        <title>Genomic-based taxomic classification of the family Erythrobacteraceae.</title>
        <authorList>
            <person name="Xu L."/>
        </authorList>
    </citation>
    <scope>NUCLEOTIDE SEQUENCE [LARGE SCALE GENOMIC DNA]</scope>
    <source>
        <strain evidence="7 8">M0322</strain>
    </source>
</reference>
<feature type="transmembrane region" description="Helical" evidence="5">
    <location>
        <begin position="383"/>
        <end position="401"/>
    </location>
</feature>
<dbReference type="Pfam" id="PF07690">
    <property type="entry name" value="MFS_1"/>
    <property type="match status" value="1"/>
</dbReference>
<dbReference type="PANTHER" id="PTHR23508:SF10">
    <property type="entry name" value="CARBOXYLIC ACID TRANSPORTER PROTEIN HOMOLOG"/>
    <property type="match status" value="1"/>
</dbReference>
<dbReference type="PANTHER" id="PTHR23508">
    <property type="entry name" value="CARBOXYLIC ACID TRANSPORTER PROTEIN HOMOLOG"/>
    <property type="match status" value="1"/>
</dbReference>
<evidence type="ECO:0000313" key="8">
    <source>
        <dbReference type="Proteomes" id="UP000466966"/>
    </source>
</evidence>
<dbReference type="Gene3D" id="1.20.1250.20">
    <property type="entry name" value="MFS general substrate transporter like domains"/>
    <property type="match status" value="2"/>
</dbReference>
<dbReference type="InterPro" id="IPR005829">
    <property type="entry name" value="Sugar_transporter_CS"/>
</dbReference>
<evidence type="ECO:0000313" key="7">
    <source>
        <dbReference type="EMBL" id="MXO73220.1"/>
    </source>
</evidence>